<protein>
    <submittedName>
        <fullName evidence="4">Uncharacterized protein</fullName>
    </submittedName>
</protein>
<evidence type="ECO:0000313" key="4">
    <source>
        <dbReference type="EMBL" id="GEU35723.1"/>
    </source>
</evidence>
<sequence>MKNVLCLFWLYTIPQMVINSPYLTNKKELAIPGQTETGKGLSNPLMAGSLPKTTLPTQLTTLKIKIANDDVWLQALIDEKKVVITKASIRHDLKLNDAEGIYVNPSLTKKVFANMKRVGTEFSGAVTPLFDTMMRKHKPRRKEMENKVSPTELHTEDHVPTTSNDPLASSEDRIQLKELMVLCTNLSNKVLDLKNDVIEMKCSHKAKIAELESGVEKLEEENMSLTKELKSFNTKVESLANKETIVDKEESSKQGRKIKNIDADAKVNLENVYNLDMAHEETVLSMQDVTDVDGKEVAEEMVEVIITAKIIVDEVSTAGGTLKATNEELVSVAPTNITTAQTKGVNNITASLKSQVKDKGKAKLVEEPEVLKSRKAHIAINKEVQSRQSDAVRKYQALKRKPVSLAQARKNMMIYLKNMAGFKMEFFKGMSYEDIRPLYEEEYNKVQTLFKEGPKMDAERIKDSRKRTRKEKVEKDQTVKKKEGGELK</sequence>
<name>A0A6L2JFC6_TANCI</name>
<comment type="caution">
    <text evidence="4">The sequence shown here is derived from an EMBL/GenBank/DDBJ whole genome shotgun (WGS) entry which is preliminary data.</text>
</comment>
<keyword evidence="3" id="KW-0732">Signal</keyword>
<keyword evidence="1" id="KW-0175">Coiled coil</keyword>
<feature type="signal peptide" evidence="3">
    <location>
        <begin position="1"/>
        <end position="19"/>
    </location>
</feature>
<feature type="region of interest" description="Disordered" evidence="2">
    <location>
        <begin position="454"/>
        <end position="488"/>
    </location>
</feature>
<evidence type="ECO:0000256" key="2">
    <source>
        <dbReference type="SAM" id="MobiDB-lite"/>
    </source>
</evidence>
<feature type="region of interest" description="Disordered" evidence="2">
    <location>
        <begin position="137"/>
        <end position="168"/>
    </location>
</feature>
<dbReference type="EMBL" id="BKCJ010000723">
    <property type="protein sequence ID" value="GEU35723.1"/>
    <property type="molecule type" value="Genomic_DNA"/>
</dbReference>
<evidence type="ECO:0000256" key="1">
    <source>
        <dbReference type="SAM" id="Coils"/>
    </source>
</evidence>
<feature type="chain" id="PRO_5026829938" evidence="3">
    <location>
        <begin position="20"/>
        <end position="488"/>
    </location>
</feature>
<feature type="coiled-coil region" evidence="1">
    <location>
        <begin position="208"/>
        <end position="242"/>
    </location>
</feature>
<gene>
    <name evidence="4" type="ORF">Tci_007701</name>
</gene>
<proteinExistence type="predicted"/>
<feature type="compositionally biased region" description="Basic and acidic residues" evidence="2">
    <location>
        <begin position="471"/>
        <end position="488"/>
    </location>
</feature>
<accession>A0A6L2JFC6</accession>
<evidence type="ECO:0000256" key="3">
    <source>
        <dbReference type="SAM" id="SignalP"/>
    </source>
</evidence>
<organism evidence="4">
    <name type="scientific">Tanacetum cinerariifolium</name>
    <name type="common">Dalmatian daisy</name>
    <name type="synonym">Chrysanthemum cinerariifolium</name>
    <dbReference type="NCBI Taxonomy" id="118510"/>
    <lineage>
        <taxon>Eukaryota</taxon>
        <taxon>Viridiplantae</taxon>
        <taxon>Streptophyta</taxon>
        <taxon>Embryophyta</taxon>
        <taxon>Tracheophyta</taxon>
        <taxon>Spermatophyta</taxon>
        <taxon>Magnoliopsida</taxon>
        <taxon>eudicotyledons</taxon>
        <taxon>Gunneridae</taxon>
        <taxon>Pentapetalae</taxon>
        <taxon>asterids</taxon>
        <taxon>campanulids</taxon>
        <taxon>Asterales</taxon>
        <taxon>Asteraceae</taxon>
        <taxon>Asteroideae</taxon>
        <taxon>Anthemideae</taxon>
        <taxon>Anthemidinae</taxon>
        <taxon>Tanacetum</taxon>
    </lineage>
</organism>
<reference evidence="4" key="1">
    <citation type="journal article" date="2019" name="Sci. Rep.">
        <title>Draft genome of Tanacetum cinerariifolium, the natural source of mosquito coil.</title>
        <authorList>
            <person name="Yamashiro T."/>
            <person name="Shiraishi A."/>
            <person name="Satake H."/>
            <person name="Nakayama K."/>
        </authorList>
    </citation>
    <scope>NUCLEOTIDE SEQUENCE</scope>
</reference>
<dbReference type="AlphaFoldDB" id="A0A6L2JFC6"/>